<dbReference type="eggNOG" id="ENOG502S50X">
    <property type="taxonomic scope" value="Eukaryota"/>
</dbReference>
<keyword evidence="3" id="KW-1185">Reference proteome</keyword>
<protein>
    <recommendedName>
        <fullName evidence="1">Vacuolar ATPase assembly protein VMA22</fullName>
    </recommendedName>
</protein>
<dbReference type="STRING" id="1071381.G8BSL1"/>
<dbReference type="RefSeq" id="XP_003685266.1">
    <property type="nucleotide sequence ID" value="XM_003685218.1"/>
</dbReference>
<reference evidence="2 3" key="1">
    <citation type="journal article" date="2011" name="Proc. Natl. Acad. Sci. U.S.A.">
        <title>Evolutionary erosion of yeast sex chromosomes by mating-type switching accidents.</title>
        <authorList>
            <person name="Gordon J.L."/>
            <person name="Armisen D."/>
            <person name="Proux-Wera E."/>
            <person name="Oheigeartaigh S.S."/>
            <person name="Byrne K.P."/>
            <person name="Wolfe K.H."/>
        </authorList>
    </citation>
    <scope>NUCLEOTIDE SEQUENCE [LARGE SCALE GENOMIC DNA]</scope>
    <source>
        <strain evidence="3">ATCC 24235 / CBS 4417 / NBRC 1672 / NRRL Y-8282 / UCD 70-5</strain>
    </source>
</reference>
<dbReference type="Pfam" id="PF21730">
    <property type="entry name" value="Vma22_CCDC115"/>
    <property type="match status" value="1"/>
</dbReference>
<dbReference type="HOGENOM" id="CLU_089394_0_0_1"/>
<dbReference type="GO" id="GO:0007035">
    <property type="term" value="P:vacuolar acidification"/>
    <property type="evidence" value="ECO:0007669"/>
    <property type="project" value="EnsemblFungi"/>
</dbReference>
<dbReference type="GeneID" id="11534289"/>
<evidence type="ECO:0000313" key="2">
    <source>
        <dbReference type="EMBL" id="CCE62832.1"/>
    </source>
</evidence>
<name>G8BSL1_TETPH</name>
<dbReference type="Proteomes" id="UP000005666">
    <property type="component" value="Chromosome 4"/>
</dbReference>
<organism evidence="2 3">
    <name type="scientific">Tetrapisispora phaffii (strain ATCC 24235 / CBS 4417 / NBRC 1672 / NRRL Y-8282 / UCD 70-5)</name>
    <name type="common">Yeast</name>
    <name type="synonym">Fabospora phaffii</name>
    <dbReference type="NCBI Taxonomy" id="1071381"/>
    <lineage>
        <taxon>Eukaryota</taxon>
        <taxon>Fungi</taxon>
        <taxon>Dikarya</taxon>
        <taxon>Ascomycota</taxon>
        <taxon>Saccharomycotina</taxon>
        <taxon>Saccharomycetes</taxon>
        <taxon>Saccharomycetales</taxon>
        <taxon>Saccharomycetaceae</taxon>
        <taxon>Tetrapisispora</taxon>
    </lineage>
</organism>
<accession>G8BSL1</accession>
<sequence length="186" mass="21297">MIEEDKDILDLLENLSKYNLLLEQLQNSMRDGYSNLSRANYHNKDSIRGRYGKDYWDYSYTGNKTVKVDLTSGEDTISIFKTKLLNSDSIEIKEDDQSSSNTIIDEKNDNVLKNRKEKTTSKTKTSKSSNEVKPVIEKNPITMFGSAFTIPQSLRDSQTNFESIIPLLQELINTKNKINKITNDAL</sequence>
<dbReference type="OMA" id="RANYHNK"/>
<dbReference type="PANTHER" id="PTHR31996:SF2">
    <property type="entry name" value="COILED-COIL DOMAIN-CONTAINING PROTEIN 115"/>
    <property type="match status" value="1"/>
</dbReference>
<dbReference type="PANTHER" id="PTHR31996">
    <property type="entry name" value="COILED-COIL DOMAIN-CONTAINING PROTEIN 115"/>
    <property type="match status" value="1"/>
</dbReference>
<dbReference type="EMBL" id="HE612859">
    <property type="protein sequence ID" value="CCE62832.1"/>
    <property type="molecule type" value="Genomic_DNA"/>
</dbReference>
<dbReference type="AlphaFoldDB" id="G8BSL1"/>
<gene>
    <name evidence="2" type="primary">TPHA0D01930</name>
    <name evidence="2" type="ordered locus">TPHA_0D01930</name>
</gene>
<evidence type="ECO:0000313" key="3">
    <source>
        <dbReference type="Proteomes" id="UP000005666"/>
    </source>
</evidence>
<proteinExistence type="predicted"/>
<evidence type="ECO:0000256" key="1">
    <source>
        <dbReference type="ARBA" id="ARBA00093634"/>
    </source>
</evidence>
<dbReference type="KEGG" id="tpf:TPHA_0D01930"/>
<dbReference type="GO" id="GO:0070072">
    <property type="term" value="P:vacuolar proton-transporting V-type ATPase complex assembly"/>
    <property type="evidence" value="ECO:0007669"/>
    <property type="project" value="EnsemblFungi"/>
</dbReference>
<dbReference type="GO" id="GO:1990871">
    <property type="term" value="C:Vma12-Vma22 assembly complex"/>
    <property type="evidence" value="ECO:0007669"/>
    <property type="project" value="EnsemblFungi"/>
</dbReference>
<dbReference type="InterPro" id="IPR040357">
    <property type="entry name" value="Vma22/CCDC115"/>
</dbReference>
<dbReference type="OrthoDB" id="4044452at2759"/>
<dbReference type="GO" id="GO:0051082">
    <property type="term" value="F:unfolded protein binding"/>
    <property type="evidence" value="ECO:0007669"/>
    <property type="project" value="EnsemblFungi"/>
</dbReference>